<comment type="caution">
    <text evidence="2">The sequence shown here is derived from an EMBL/GenBank/DDBJ whole genome shotgun (WGS) entry which is preliminary data.</text>
</comment>
<dbReference type="Proteomes" id="UP000664554">
    <property type="component" value="Unassembled WGS sequence"/>
</dbReference>
<organism evidence="2 3">
    <name type="scientific">Psychrobacter coccoides</name>
    <dbReference type="NCBI Taxonomy" id="2818440"/>
    <lineage>
        <taxon>Bacteria</taxon>
        <taxon>Pseudomonadati</taxon>
        <taxon>Pseudomonadota</taxon>
        <taxon>Gammaproteobacteria</taxon>
        <taxon>Moraxellales</taxon>
        <taxon>Moraxellaceae</taxon>
        <taxon>Psychrobacter</taxon>
    </lineage>
</organism>
<name>A0ABS3NPV4_9GAMM</name>
<dbReference type="RefSeq" id="WP_207991801.1">
    <property type="nucleotide sequence ID" value="NZ_JAGBKM010000016.1"/>
</dbReference>
<reference evidence="2 3" key="1">
    <citation type="submission" date="2021-03" db="EMBL/GenBank/DDBJ databases">
        <authorList>
            <person name="Shang D.-D."/>
            <person name="Du Z.-J."/>
            <person name="Chen G.-J."/>
        </authorList>
    </citation>
    <scope>NUCLEOTIDE SEQUENCE [LARGE SCALE GENOMIC DNA]</scope>
    <source>
        <strain evidence="2 3">F1192</strain>
    </source>
</reference>
<dbReference type="Pfam" id="PF20068">
    <property type="entry name" value="Amphi-Trp"/>
    <property type="match status" value="1"/>
</dbReference>
<accession>A0ABS3NPV4</accession>
<dbReference type="InterPro" id="IPR027598">
    <property type="entry name" value="Amphi-Trp_dom"/>
</dbReference>
<protein>
    <submittedName>
        <fullName evidence="2">Amphi-Trp domain-containing protein</fullName>
    </submittedName>
</protein>
<dbReference type="NCBIfam" id="TIGR04354">
    <property type="entry name" value="amphi-Trp"/>
    <property type="match status" value="1"/>
</dbReference>
<sequence length="91" mass="10496">MAKEVRLFKSKERKSREEVVAFLHELADKISTGAVILSQGTEDLQLELPENLTLEVQVENEEKRRKGTEHSLEIELKWYDNDQSAKGLTLK</sequence>
<evidence type="ECO:0000313" key="3">
    <source>
        <dbReference type="Proteomes" id="UP000664554"/>
    </source>
</evidence>
<evidence type="ECO:0000259" key="1">
    <source>
        <dbReference type="Pfam" id="PF20068"/>
    </source>
</evidence>
<feature type="domain" description="Amphi-Trp" evidence="1">
    <location>
        <begin position="1"/>
        <end position="86"/>
    </location>
</feature>
<proteinExistence type="predicted"/>
<dbReference type="EMBL" id="JAGBKM010000016">
    <property type="protein sequence ID" value="MBO1531431.1"/>
    <property type="molecule type" value="Genomic_DNA"/>
</dbReference>
<keyword evidence="3" id="KW-1185">Reference proteome</keyword>
<evidence type="ECO:0000313" key="2">
    <source>
        <dbReference type="EMBL" id="MBO1531431.1"/>
    </source>
</evidence>
<gene>
    <name evidence="2" type="ORF">J3492_09435</name>
</gene>